<gene>
    <name evidence="4" type="ORF">SAMN06269250_3462</name>
</gene>
<dbReference type="PANTHER" id="PTHR37299">
    <property type="entry name" value="TRANSCRIPTIONAL REGULATOR-RELATED"/>
    <property type="match status" value="1"/>
</dbReference>
<dbReference type="RefSeq" id="WP_097126985.1">
    <property type="nucleotide sequence ID" value="NZ_OCNH01000002.1"/>
</dbReference>
<dbReference type="PANTHER" id="PTHR37299:SF1">
    <property type="entry name" value="STAGE 0 SPORULATION PROTEIN A HOMOLOG"/>
    <property type="match status" value="1"/>
</dbReference>
<dbReference type="PROSITE" id="PS50110">
    <property type="entry name" value="RESPONSE_REGULATORY"/>
    <property type="match status" value="1"/>
</dbReference>
<dbReference type="SUPFAM" id="SSF52172">
    <property type="entry name" value="CheY-like"/>
    <property type="match status" value="1"/>
</dbReference>
<keyword evidence="5" id="KW-1185">Reference proteome</keyword>
<feature type="modified residue" description="4-aspartylphosphate" evidence="1">
    <location>
        <position position="56"/>
    </location>
</feature>
<organism evidence="4 5">
    <name type="scientific">Spirosoma fluviale</name>
    <dbReference type="NCBI Taxonomy" id="1597977"/>
    <lineage>
        <taxon>Bacteria</taxon>
        <taxon>Pseudomonadati</taxon>
        <taxon>Bacteroidota</taxon>
        <taxon>Cytophagia</taxon>
        <taxon>Cytophagales</taxon>
        <taxon>Cytophagaceae</taxon>
        <taxon>Spirosoma</taxon>
    </lineage>
</organism>
<dbReference type="InterPro" id="IPR001789">
    <property type="entry name" value="Sig_transdc_resp-reg_receiver"/>
</dbReference>
<dbReference type="Proteomes" id="UP000219452">
    <property type="component" value="Unassembled WGS sequence"/>
</dbReference>
<dbReference type="GO" id="GO:0000156">
    <property type="term" value="F:phosphorelay response regulator activity"/>
    <property type="evidence" value="ECO:0007669"/>
    <property type="project" value="InterPro"/>
</dbReference>
<protein>
    <submittedName>
        <fullName evidence="4">Two component transcriptional regulator, LytTR family</fullName>
    </submittedName>
</protein>
<evidence type="ECO:0000259" key="2">
    <source>
        <dbReference type="PROSITE" id="PS50110"/>
    </source>
</evidence>
<dbReference type="Pfam" id="PF04397">
    <property type="entry name" value="LytTR"/>
    <property type="match status" value="1"/>
</dbReference>
<dbReference type="SMART" id="SM00850">
    <property type="entry name" value="LytTR"/>
    <property type="match status" value="1"/>
</dbReference>
<dbReference type="InterPro" id="IPR007492">
    <property type="entry name" value="LytTR_DNA-bd_dom"/>
</dbReference>
<keyword evidence="1" id="KW-0597">Phosphoprotein</keyword>
<dbReference type="InterPro" id="IPR046947">
    <property type="entry name" value="LytR-like"/>
</dbReference>
<evidence type="ECO:0000313" key="5">
    <source>
        <dbReference type="Proteomes" id="UP000219452"/>
    </source>
</evidence>
<reference evidence="5" key="1">
    <citation type="submission" date="2017-09" db="EMBL/GenBank/DDBJ databases">
        <authorList>
            <person name="Varghese N."/>
            <person name="Submissions S."/>
        </authorList>
    </citation>
    <scope>NUCLEOTIDE SEQUENCE [LARGE SCALE GENOMIC DNA]</scope>
    <source>
        <strain evidence="5">DSM 29961</strain>
    </source>
</reference>
<dbReference type="GO" id="GO:0003677">
    <property type="term" value="F:DNA binding"/>
    <property type="evidence" value="ECO:0007669"/>
    <property type="project" value="InterPro"/>
</dbReference>
<dbReference type="Gene3D" id="2.40.50.1020">
    <property type="entry name" value="LytTr DNA-binding domain"/>
    <property type="match status" value="1"/>
</dbReference>
<dbReference type="InterPro" id="IPR011006">
    <property type="entry name" value="CheY-like_superfamily"/>
</dbReference>
<feature type="domain" description="Response regulatory" evidence="2">
    <location>
        <begin position="4"/>
        <end position="117"/>
    </location>
</feature>
<dbReference type="AlphaFoldDB" id="A0A286G600"/>
<dbReference type="OrthoDB" id="1646880at2"/>
<dbReference type="Gene3D" id="3.40.50.2300">
    <property type="match status" value="1"/>
</dbReference>
<feature type="domain" description="HTH LytTR-type" evidence="3">
    <location>
        <begin position="143"/>
        <end position="246"/>
    </location>
</feature>
<sequence>MMLRTILIDDEQDCVNLLARELTLHCPQIEIIGQTTSSPEGLRLIQQQQPDLVFLDIEMPRLNGFQLLEKVGELFFQLVFVTAYNEYAVKAFRYSALDYLLKPIDVEELKAAVSKATRQQRIDGRQVAMLQRQLQERQLADKIAVPYQNGIVFLALKDILYCEADNNYTRVIATQNRHFLLTRTLREVQHFLEERNFMRVHRQFLINLDQIKMFMKGEGQYLIMNNEVSIPVARQQKEKLIQRFGWL</sequence>
<accession>A0A286G600</accession>
<dbReference type="PROSITE" id="PS50930">
    <property type="entry name" value="HTH_LYTTR"/>
    <property type="match status" value="1"/>
</dbReference>
<dbReference type="SMART" id="SM00448">
    <property type="entry name" value="REC"/>
    <property type="match status" value="1"/>
</dbReference>
<evidence type="ECO:0000313" key="4">
    <source>
        <dbReference type="EMBL" id="SOD90559.1"/>
    </source>
</evidence>
<name>A0A286G600_9BACT</name>
<evidence type="ECO:0000256" key="1">
    <source>
        <dbReference type="PROSITE-ProRule" id="PRU00169"/>
    </source>
</evidence>
<evidence type="ECO:0000259" key="3">
    <source>
        <dbReference type="PROSITE" id="PS50930"/>
    </source>
</evidence>
<proteinExistence type="predicted"/>
<dbReference type="EMBL" id="OCNH01000002">
    <property type="protein sequence ID" value="SOD90559.1"/>
    <property type="molecule type" value="Genomic_DNA"/>
</dbReference>
<dbReference type="Pfam" id="PF00072">
    <property type="entry name" value="Response_reg"/>
    <property type="match status" value="1"/>
</dbReference>